<organism evidence="1 2">
    <name type="scientific">Dermacentor silvarum</name>
    <name type="common">Tick</name>
    <dbReference type="NCBI Taxonomy" id="543639"/>
    <lineage>
        <taxon>Eukaryota</taxon>
        <taxon>Metazoa</taxon>
        <taxon>Ecdysozoa</taxon>
        <taxon>Arthropoda</taxon>
        <taxon>Chelicerata</taxon>
        <taxon>Arachnida</taxon>
        <taxon>Acari</taxon>
        <taxon>Parasitiformes</taxon>
        <taxon>Ixodida</taxon>
        <taxon>Ixodoidea</taxon>
        <taxon>Ixodidae</taxon>
        <taxon>Rhipicephalinae</taxon>
        <taxon>Dermacentor</taxon>
    </lineage>
</organism>
<comment type="caution">
    <text evidence="1">The sequence shown here is derived from an EMBL/GenBank/DDBJ whole genome shotgun (WGS) entry which is preliminary data.</text>
</comment>
<dbReference type="EMBL" id="CM023471">
    <property type="protein sequence ID" value="KAH7965731.1"/>
    <property type="molecule type" value="Genomic_DNA"/>
</dbReference>
<name>A0ACB8DCW5_DERSI</name>
<accession>A0ACB8DCW5</accession>
<protein>
    <submittedName>
        <fullName evidence="1">Uncharacterized protein</fullName>
    </submittedName>
</protein>
<evidence type="ECO:0000313" key="1">
    <source>
        <dbReference type="EMBL" id="KAH7965731.1"/>
    </source>
</evidence>
<dbReference type="Proteomes" id="UP000821865">
    <property type="component" value="Chromosome 2"/>
</dbReference>
<evidence type="ECO:0000313" key="2">
    <source>
        <dbReference type="Proteomes" id="UP000821865"/>
    </source>
</evidence>
<reference evidence="1" key="1">
    <citation type="submission" date="2020-05" db="EMBL/GenBank/DDBJ databases">
        <title>Large-scale comparative analyses of tick genomes elucidate their genetic diversity and vector capacities.</title>
        <authorList>
            <person name="Jia N."/>
            <person name="Wang J."/>
            <person name="Shi W."/>
            <person name="Du L."/>
            <person name="Sun Y."/>
            <person name="Zhan W."/>
            <person name="Jiang J."/>
            <person name="Wang Q."/>
            <person name="Zhang B."/>
            <person name="Ji P."/>
            <person name="Sakyi L.B."/>
            <person name="Cui X."/>
            <person name="Yuan T."/>
            <person name="Jiang B."/>
            <person name="Yang W."/>
            <person name="Lam T.T.-Y."/>
            <person name="Chang Q."/>
            <person name="Ding S."/>
            <person name="Wang X."/>
            <person name="Zhu J."/>
            <person name="Ruan X."/>
            <person name="Zhao L."/>
            <person name="Wei J."/>
            <person name="Que T."/>
            <person name="Du C."/>
            <person name="Cheng J."/>
            <person name="Dai P."/>
            <person name="Han X."/>
            <person name="Huang E."/>
            <person name="Gao Y."/>
            <person name="Liu J."/>
            <person name="Shao H."/>
            <person name="Ye R."/>
            <person name="Li L."/>
            <person name="Wei W."/>
            <person name="Wang X."/>
            <person name="Wang C."/>
            <person name="Yang T."/>
            <person name="Huo Q."/>
            <person name="Li W."/>
            <person name="Guo W."/>
            <person name="Chen H."/>
            <person name="Zhou L."/>
            <person name="Ni X."/>
            <person name="Tian J."/>
            <person name="Zhou Y."/>
            <person name="Sheng Y."/>
            <person name="Liu T."/>
            <person name="Pan Y."/>
            <person name="Xia L."/>
            <person name="Li J."/>
            <person name="Zhao F."/>
            <person name="Cao W."/>
        </authorList>
    </citation>
    <scope>NUCLEOTIDE SEQUENCE</scope>
    <source>
        <strain evidence="1">Dsil-2018</strain>
    </source>
</reference>
<sequence>MQATANHHPPESRNKGTRKAFDMYISCVEAHDAAYATDNVRRLKHFMHEHKLFISAIHVDGVDPLDLLVDLGVNWNQNFLFEMAPHREQAHGKWMLLLYPGSLSQYFSLSEQTGPAFSEYLRHHLAKGFGNATDVIAAFPRFREEIARETAPLHEPLVTNKYPWLKFAFRDIQIYAPNIDAPHWLSTVNKHFGQHNISFSSSSTLFVTDRRVLDVLNRLLDPSLFRLPVTTFIAWKFVELFGWVVDDKIAEITFGETDKQALQEARRVACSNLVERTYAFAMSGRYLFEVVDVNTRGAVSSFLTSIQDSMLALTDNTTWMDDKSKGDFRIRVSDVERTIWITGISAYPGKLTVLYQDFPATSESDRRTAYSECRANSDPSLSRYSYHLNSIVVPMSLLFKPMYVYEGTSAMNYAGLGALYAQLQIKMLDTVGVQFNEHRQLDSWMSKSPMERYDAMVQCFFSRESQEDFWEKLAFEVVFKAFQKSKLQAHAHGIRLQGLEGFSDDAIFYMSYCYISCSRTASKTMPVRRSHVCNAITETEHFRTTFGCQARTKSNLAECPVFWR</sequence>
<keyword evidence="2" id="KW-1185">Reference proteome</keyword>
<gene>
    <name evidence="1" type="ORF">HPB49_010243</name>
</gene>
<proteinExistence type="predicted"/>